<feature type="compositionally biased region" description="Basic and acidic residues" evidence="6">
    <location>
        <begin position="197"/>
        <end position="210"/>
    </location>
</feature>
<keyword evidence="9" id="KW-1185">Reference proteome</keyword>
<dbReference type="AlphaFoldDB" id="A0A3D8RAE6"/>
<organism evidence="8 9">
    <name type="scientific">Aspergillus mulundensis</name>
    <dbReference type="NCBI Taxonomy" id="1810919"/>
    <lineage>
        <taxon>Eukaryota</taxon>
        <taxon>Fungi</taxon>
        <taxon>Dikarya</taxon>
        <taxon>Ascomycota</taxon>
        <taxon>Pezizomycotina</taxon>
        <taxon>Eurotiomycetes</taxon>
        <taxon>Eurotiomycetidae</taxon>
        <taxon>Eurotiales</taxon>
        <taxon>Aspergillaceae</taxon>
        <taxon>Aspergillus</taxon>
        <taxon>Aspergillus subgen. Nidulantes</taxon>
    </lineage>
</organism>
<sequence>MASLSRLPMMDCYEVLEISPDASLKEINSSYKRLALKLHPDKTRGDDSAVIKFQKITEAVEVLRDTTTRRAHDQQLGRKYKHPTEEERLFARPDYKGWKPNGMCRGTYVCKDRYKFSYGESVHMNPSSKESQEELARCERAREEEAEKAREENLRRAAEKTSAETAARKTNRRKTWRETWNPDEEELARCERVRKEEVEKREQENIHRAAENSAAEQSTKEANNWKTWQSVLNPNAKPFRAPRQTYNGGAHSGLRPVWFAGAEPKEGSQGVLEPDLAGEAEVDPRAGSKQKHERGFNIETLSEVSGNATTEAQINPDLEAHSDAGFEGEGDIEPDMEPVAVVGAGSAHHAKSDANSIIDKIGNRHTATSGSIEETSFEKEHEAKPRHHETDIDIDTATEETDSVYTASPDCFTPEDPQAPGDFSNCSISGAWAPSSNDHPFKADGIPAADDESAGSIYYDFSDALSLPSNRPGSQDHHDLSTKDTSSAAPSDASPIPVWHDFAEFDEANVYPYLAPFIPYFTTKLADTDGCYSKEDLHGELKGMVMETYCGWLETLRVTIPGAPDPIRPMNSHDCRHLGYWKKDLGHEKCEECNLWKPIYMLVCPGCGIKRCVRCKFERGQ</sequence>
<comment type="caution">
    <text evidence="8">The sequence shown here is derived from an EMBL/GenBank/DDBJ whole genome shotgun (WGS) entry which is preliminary data.</text>
</comment>
<feature type="region of interest" description="Disordered" evidence="6">
    <location>
        <begin position="468"/>
        <end position="493"/>
    </location>
</feature>
<proteinExistence type="predicted"/>
<dbReference type="PANTHER" id="PTHR44313:SF1">
    <property type="entry name" value="DNAJ HOMOLOG SUBFAMILY C MEMBER 17"/>
    <property type="match status" value="1"/>
</dbReference>
<dbReference type="InterPro" id="IPR036869">
    <property type="entry name" value="J_dom_sf"/>
</dbReference>
<dbReference type="InterPro" id="IPR052094">
    <property type="entry name" value="Pre-mRNA-splicing_ERAD"/>
</dbReference>
<dbReference type="GeneID" id="38118725"/>
<dbReference type="OrthoDB" id="442087at2759"/>
<dbReference type="PROSITE" id="PS50076">
    <property type="entry name" value="DNAJ_2"/>
    <property type="match status" value="1"/>
</dbReference>
<feature type="region of interest" description="Disordered" evidence="6">
    <location>
        <begin position="366"/>
        <end position="389"/>
    </location>
</feature>
<dbReference type="GO" id="GO:0000390">
    <property type="term" value="P:spliceosomal complex disassembly"/>
    <property type="evidence" value="ECO:0007669"/>
    <property type="project" value="TreeGrafter"/>
</dbReference>
<keyword evidence="5" id="KW-0539">Nucleus</keyword>
<dbReference type="Proteomes" id="UP000256690">
    <property type="component" value="Unassembled WGS sequence"/>
</dbReference>
<feature type="compositionally biased region" description="Polar residues" evidence="6">
    <location>
        <begin position="214"/>
        <end position="223"/>
    </location>
</feature>
<protein>
    <recommendedName>
        <fullName evidence="7">J domain-containing protein</fullName>
    </recommendedName>
</protein>
<feature type="domain" description="J" evidence="7">
    <location>
        <begin position="11"/>
        <end position="76"/>
    </location>
</feature>
<dbReference type="Gene3D" id="1.10.287.110">
    <property type="entry name" value="DnaJ domain"/>
    <property type="match status" value="1"/>
</dbReference>
<dbReference type="GO" id="GO:0005737">
    <property type="term" value="C:cytoplasm"/>
    <property type="evidence" value="ECO:0007669"/>
    <property type="project" value="UniProtKB-SubCell"/>
</dbReference>
<evidence type="ECO:0000259" key="7">
    <source>
        <dbReference type="PROSITE" id="PS50076"/>
    </source>
</evidence>
<keyword evidence="3" id="KW-0963">Cytoplasm</keyword>
<dbReference type="SUPFAM" id="SSF46565">
    <property type="entry name" value="Chaperone J-domain"/>
    <property type="match status" value="1"/>
</dbReference>
<dbReference type="GO" id="GO:0005681">
    <property type="term" value="C:spliceosomal complex"/>
    <property type="evidence" value="ECO:0007669"/>
    <property type="project" value="TreeGrafter"/>
</dbReference>
<evidence type="ECO:0000256" key="6">
    <source>
        <dbReference type="SAM" id="MobiDB-lite"/>
    </source>
</evidence>
<dbReference type="Pfam" id="PF00226">
    <property type="entry name" value="DnaJ"/>
    <property type="match status" value="1"/>
</dbReference>
<name>A0A3D8RAE6_9EURO</name>
<feature type="region of interest" description="Disordered" evidence="6">
    <location>
        <begin position="139"/>
        <end position="174"/>
    </location>
</feature>
<feature type="compositionally biased region" description="Low complexity" evidence="6">
    <location>
        <begin position="483"/>
        <end position="493"/>
    </location>
</feature>
<evidence type="ECO:0000256" key="3">
    <source>
        <dbReference type="ARBA" id="ARBA00022490"/>
    </source>
</evidence>
<evidence type="ECO:0000313" key="8">
    <source>
        <dbReference type="EMBL" id="RDW70844.1"/>
    </source>
</evidence>
<dbReference type="InterPro" id="IPR001623">
    <property type="entry name" value="DnaJ_domain"/>
</dbReference>
<dbReference type="EMBL" id="PVWQ01000010">
    <property type="protein sequence ID" value="RDW70844.1"/>
    <property type="molecule type" value="Genomic_DNA"/>
</dbReference>
<dbReference type="PRINTS" id="PR00625">
    <property type="entry name" value="JDOMAIN"/>
</dbReference>
<feature type="compositionally biased region" description="Basic and acidic residues" evidence="6">
    <location>
        <begin position="139"/>
        <end position="162"/>
    </location>
</feature>
<dbReference type="PANTHER" id="PTHR44313">
    <property type="entry name" value="DNAJ HOMOLOG SUBFAMILY C MEMBER 17"/>
    <property type="match status" value="1"/>
</dbReference>
<keyword evidence="4" id="KW-0143">Chaperone</keyword>
<evidence type="ECO:0000256" key="4">
    <source>
        <dbReference type="ARBA" id="ARBA00023186"/>
    </source>
</evidence>
<feature type="region of interest" description="Disordered" evidence="6">
    <location>
        <begin position="197"/>
        <end position="223"/>
    </location>
</feature>
<dbReference type="SMART" id="SM00271">
    <property type="entry name" value="DnaJ"/>
    <property type="match status" value="1"/>
</dbReference>
<dbReference type="RefSeq" id="XP_026601375.1">
    <property type="nucleotide sequence ID" value="XM_026750371.1"/>
</dbReference>
<evidence type="ECO:0000256" key="1">
    <source>
        <dbReference type="ARBA" id="ARBA00004123"/>
    </source>
</evidence>
<accession>A0A3D8RAE6</accession>
<feature type="compositionally biased region" description="Basic and acidic residues" evidence="6">
    <location>
        <begin position="376"/>
        <end position="389"/>
    </location>
</feature>
<dbReference type="CDD" id="cd06257">
    <property type="entry name" value="DnaJ"/>
    <property type="match status" value="1"/>
</dbReference>
<gene>
    <name evidence="8" type="ORF">DSM5745_08355</name>
</gene>
<evidence type="ECO:0000313" key="9">
    <source>
        <dbReference type="Proteomes" id="UP000256690"/>
    </source>
</evidence>
<comment type="subcellular location">
    <subcellularLocation>
        <location evidence="2">Cytoplasm</location>
    </subcellularLocation>
    <subcellularLocation>
        <location evidence="1">Nucleus</location>
    </subcellularLocation>
</comment>
<evidence type="ECO:0000256" key="2">
    <source>
        <dbReference type="ARBA" id="ARBA00004496"/>
    </source>
</evidence>
<evidence type="ECO:0000256" key="5">
    <source>
        <dbReference type="ARBA" id="ARBA00023242"/>
    </source>
</evidence>
<dbReference type="STRING" id="1810919.A0A3D8RAE6"/>
<reference evidence="8 9" key="1">
    <citation type="journal article" date="2018" name="IMA Fungus">
        <title>IMA Genome-F 9: Draft genome sequence of Annulohypoxylon stygium, Aspergillus mulundensis, Berkeleyomyces basicola (syn. Thielaviopsis basicola), Ceratocystis smalleyi, two Cercospora beticola strains, Coleophoma cylindrospora, Fusarium fracticaudum, Phialophora cf. hyalina, and Morchella septimelata.</title>
        <authorList>
            <person name="Wingfield B.D."/>
            <person name="Bills G.F."/>
            <person name="Dong Y."/>
            <person name="Huang W."/>
            <person name="Nel W.J."/>
            <person name="Swalarsk-Parry B.S."/>
            <person name="Vaghefi N."/>
            <person name="Wilken P.M."/>
            <person name="An Z."/>
            <person name="de Beer Z.W."/>
            <person name="De Vos L."/>
            <person name="Chen L."/>
            <person name="Duong T.A."/>
            <person name="Gao Y."/>
            <person name="Hammerbacher A."/>
            <person name="Kikkert J.R."/>
            <person name="Li Y."/>
            <person name="Li H."/>
            <person name="Li K."/>
            <person name="Li Q."/>
            <person name="Liu X."/>
            <person name="Ma X."/>
            <person name="Naidoo K."/>
            <person name="Pethybridge S.J."/>
            <person name="Sun J."/>
            <person name="Steenkamp E.T."/>
            <person name="van der Nest M.A."/>
            <person name="van Wyk S."/>
            <person name="Wingfield M.J."/>
            <person name="Xiong C."/>
            <person name="Yue Q."/>
            <person name="Zhang X."/>
        </authorList>
    </citation>
    <scope>NUCLEOTIDE SEQUENCE [LARGE SCALE GENOMIC DNA]</scope>
    <source>
        <strain evidence="8 9">DSM 5745</strain>
    </source>
</reference>